<organism evidence="8 9">
    <name type="scientific">Hondaea fermentalgiana</name>
    <dbReference type="NCBI Taxonomy" id="2315210"/>
    <lineage>
        <taxon>Eukaryota</taxon>
        <taxon>Sar</taxon>
        <taxon>Stramenopiles</taxon>
        <taxon>Bigyra</taxon>
        <taxon>Labyrinthulomycetes</taxon>
        <taxon>Thraustochytrida</taxon>
        <taxon>Thraustochytriidae</taxon>
        <taxon>Hondaea</taxon>
    </lineage>
</organism>
<gene>
    <name evidence="8" type="ORF">FCC1311_022872</name>
</gene>
<evidence type="ECO:0000256" key="5">
    <source>
        <dbReference type="SAM" id="MobiDB-lite"/>
    </source>
</evidence>
<dbReference type="InterPro" id="IPR024372">
    <property type="entry name" value="Ecm29_N"/>
</dbReference>
<keyword evidence="3" id="KW-0677">Repeat</keyword>
<evidence type="ECO:0000256" key="1">
    <source>
        <dbReference type="ARBA" id="ARBA00004496"/>
    </source>
</evidence>
<feature type="region of interest" description="Disordered" evidence="5">
    <location>
        <begin position="1178"/>
        <end position="1197"/>
    </location>
</feature>
<feature type="compositionally biased region" description="Acidic residues" evidence="5">
    <location>
        <begin position="1055"/>
        <end position="1079"/>
    </location>
</feature>
<evidence type="ECO:0000313" key="9">
    <source>
        <dbReference type="Proteomes" id="UP000241890"/>
    </source>
</evidence>
<evidence type="ECO:0000259" key="7">
    <source>
        <dbReference type="Pfam" id="PF24492"/>
    </source>
</evidence>
<dbReference type="InParanoid" id="A0A2R5G4W8"/>
<dbReference type="GO" id="GO:0000502">
    <property type="term" value="C:proteasome complex"/>
    <property type="evidence" value="ECO:0007669"/>
    <property type="project" value="UniProtKB-KW"/>
</dbReference>
<evidence type="ECO:0000313" key="8">
    <source>
        <dbReference type="EMBL" id="GBG26067.1"/>
    </source>
</evidence>
<keyword evidence="2" id="KW-0963">Cytoplasm</keyword>
<dbReference type="Proteomes" id="UP000241890">
    <property type="component" value="Unassembled WGS sequence"/>
</dbReference>
<dbReference type="GO" id="GO:0043248">
    <property type="term" value="P:proteasome assembly"/>
    <property type="evidence" value="ECO:0007669"/>
    <property type="project" value="InterPro"/>
</dbReference>
<dbReference type="PANTHER" id="PTHR23346">
    <property type="entry name" value="TRANSLATIONAL ACTIVATOR GCN1-RELATED"/>
    <property type="match status" value="1"/>
</dbReference>
<protein>
    <submittedName>
        <fullName evidence="8">Proteasome-associated protein ECM29-like</fullName>
    </submittedName>
</protein>
<evidence type="ECO:0000256" key="3">
    <source>
        <dbReference type="ARBA" id="ARBA00022737"/>
    </source>
</evidence>
<feature type="domain" description="Proteasome adapter and scaffold protein ECM29 HEAT-repeat" evidence="7">
    <location>
        <begin position="1383"/>
        <end position="1550"/>
    </location>
</feature>
<feature type="region of interest" description="Disordered" evidence="5">
    <location>
        <begin position="1033"/>
        <end position="1079"/>
    </location>
</feature>
<sequence>MSESSEADELAALDRVLTRLALTDDEERLEKVLDKLLPRLLPRLGDATAVRNKTLQVLQHINKRVKDTPGIKLPCFDLVELTRAHAGNGNFTVNFAFVYLELGADRLTPGEKSRLAPLLCEGLADLQRAQRTIALRIVRNILPALSFTTDAAWFTPATSDEDKACLLSYFLDWFFYVPPSRSSTARAIPPGLTPSRVDGLKDKAGELPDADALSETQQAILRLLSVRIFTAEESLPLLVVARSALRHQVVDAAEMTMVQVMRVVNMNDSVLLVNLMALAAPSVKEFGQTDGTRKEASPQVRERALSVLLKAGPRGLASAVEPATTLVEDALVGTASGTSLRVLALEFMELLLSSVPVEILAEAQCGPKLALIIRKQLEQVKQYSANRSRLHERERTYTALGRLAQKFPALFSDRVLLVSDLIALLEVDTEIRLSIQEALGSLCLAFLPSAGASDNARTTVKQLMLPYAASTEPRARLVAADWCRRLFSFDDCESRLVCLQLACDVDLATRQVAIRGLLPELCGARGEADAQAPRTLDPNHDNDDNDDSASPEDSTTRRKRRRTERRIEKFSSWAVETLADAAAVDPSRLAMAWTDAVHLSEEHAILVRRSRAAEFPSFNLWMTFLQTRSDQLCEMAASQDRVLQAQLASILGFTSAVLEQSQSLSREPAPREHLDAFRNLVEMGIEAKDVTQIRVLHRVASRSLVMLVEQHGEISDTIKTEWLLVWLAADSPVVRENVADLVAYSKDARKDPSFITVLLERMSKRVISATAARHGAVLAVGRLLGETELAEKEKADLSTALLRLLQERSKFRIVTVATIEALGRAAAHDALSLSEEDNGAIVDELRKITKVEAQTQEAVNADAETSNFAAIAGALRTLGKIALVSSETVRFEIMSVLLDAGAQKEVEVQLVIAIAFAELAQRSDDDFSAVVALLVRKASISTRNRVRAATAFWLLQLVRDLKDDSRLQTYLEEIHATFARLLRERGELTRECAARGMAWCFHAANSRAMRDELTSSLPRHLAVKSTFMSDVKRDYEKQKRREAAEAQSGSRGDAASDDGRDEADEDDARQDNDGENDDEAETMVDLHALAEQLRQGVAPDGTVRTSPDGRTNAAARAPVVLPLHAAYKEMYEVAVRVKRPDLVYRLLYLSVGDALWKTASTRHLRCAEFDVDEVNLDASPDTNQRAANTDGDDANHDLDTKTVNELIPILFHYRYDTDKAMRSAMTKLWDTISFELGTDAEILDARLEDIVLELLRNIGSKKVRERQAGALAMSHVIRETPDSELLPFLEDLWVLSLRLLDDLSDATKEAALRLAKALNNLTVRLCSVKEKRTEQARKVAQEALDIVLPFLVEQGLGRNQSKEGQAVSVHTLARVVKAAQENIRPHLAVVMVRLLESMSSLEDQVLQYAMFHTNDQGGDLQMSREQLETMRVQASNESPMQEAVEVCIDQIPTDSDLGEICPELARLARSGVGLPTLAATARAIARIVARRELEDSLRPYAGALLRGLASSLNDRSATVRRTFAATAAAVARLAPDEEVHAYARLLVKVYADGNEARGRLTSGGAVRELLSRSPNLFQEHRDVLLPLIFLARFDDEDDIADLWKEIWTENAGTISHGVSTHLDLLLPACEEALNSSTWLRKRQGAEALRSIASSVDAERLRPHAGFMLTMLVAALPGRIWSGKEAVLAATCEVWRRTRSLETVLEEYRAPENFCLNVLLPEASRTAANVPKAYTLAAFDAMASVCATGKPQSLELIEALFERAEQDDKDMQIAAKSFEAIGSAWYTEVPEEHLEKLHALAQTALRGSGYIVAVGVMRALKRVFRVVPVSQDFVKPLHDVAWRCIVENKNTSAIIAALAALQTFFKVNADGSSASGAPKVRTLAASAKTRLEPLFQHRESSVVHAATSLSHALARHLSSVETDTDM</sequence>
<evidence type="ECO:0000256" key="4">
    <source>
        <dbReference type="ARBA" id="ARBA00022942"/>
    </source>
</evidence>
<dbReference type="GO" id="GO:0005737">
    <property type="term" value="C:cytoplasm"/>
    <property type="evidence" value="ECO:0007669"/>
    <property type="project" value="UniProtKB-SubCell"/>
</dbReference>
<comment type="subcellular location">
    <subcellularLocation>
        <location evidence="1">Cytoplasm</location>
    </subcellularLocation>
</comment>
<dbReference type="EMBL" id="BEYU01000018">
    <property type="protein sequence ID" value="GBG26067.1"/>
    <property type="molecule type" value="Genomic_DNA"/>
</dbReference>
<dbReference type="PANTHER" id="PTHR23346:SF19">
    <property type="entry name" value="PROTEASOME ADAPTER AND SCAFFOLD PROTEIN ECM29"/>
    <property type="match status" value="1"/>
</dbReference>
<dbReference type="InterPro" id="IPR055443">
    <property type="entry name" value="HEAT_ECM29"/>
</dbReference>
<dbReference type="Gene3D" id="1.25.10.10">
    <property type="entry name" value="Leucine-rich Repeat Variant"/>
    <property type="match status" value="3"/>
</dbReference>
<dbReference type="Pfam" id="PF24492">
    <property type="entry name" value="HEAT_ECM29"/>
    <property type="match status" value="1"/>
</dbReference>
<keyword evidence="9" id="KW-1185">Reference proteome</keyword>
<feature type="domain" description="Proteasome component Ecm29 N-terminal" evidence="6">
    <location>
        <begin position="13"/>
        <end position="499"/>
    </location>
</feature>
<evidence type="ECO:0000256" key="2">
    <source>
        <dbReference type="ARBA" id="ARBA00022490"/>
    </source>
</evidence>
<feature type="compositionally biased region" description="Basic and acidic residues" evidence="5">
    <location>
        <begin position="1033"/>
        <end position="1044"/>
    </location>
</feature>
<feature type="region of interest" description="Disordered" evidence="5">
    <location>
        <begin position="529"/>
        <end position="563"/>
    </location>
</feature>
<dbReference type="GO" id="GO:0005634">
    <property type="term" value="C:nucleus"/>
    <property type="evidence" value="ECO:0007669"/>
    <property type="project" value="TreeGrafter"/>
</dbReference>
<dbReference type="Pfam" id="PF13001">
    <property type="entry name" value="ECM29_N"/>
    <property type="match status" value="1"/>
</dbReference>
<dbReference type="GO" id="GO:0060090">
    <property type="term" value="F:molecular adaptor activity"/>
    <property type="evidence" value="ECO:0007669"/>
    <property type="project" value="InterPro"/>
</dbReference>
<dbReference type="SUPFAM" id="SSF48371">
    <property type="entry name" value="ARM repeat"/>
    <property type="match status" value="3"/>
</dbReference>
<comment type="caution">
    <text evidence="8">The sequence shown here is derived from an EMBL/GenBank/DDBJ whole genome shotgun (WGS) entry which is preliminary data.</text>
</comment>
<accession>A0A2R5G4W8</accession>
<dbReference type="OrthoDB" id="16066at2759"/>
<keyword evidence="4 8" id="KW-0647">Proteasome</keyword>
<dbReference type="InterPro" id="IPR011989">
    <property type="entry name" value="ARM-like"/>
</dbReference>
<dbReference type="GO" id="GO:0036503">
    <property type="term" value="P:ERAD pathway"/>
    <property type="evidence" value="ECO:0007669"/>
    <property type="project" value="TreeGrafter"/>
</dbReference>
<evidence type="ECO:0000259" key="6">
    <source>
        <dbReference type="Pfam" id="PF13001"/>
    </source>
</evidence>
<name>A0A2R5G4W8_9STRA</name>
<reference evidence="8 9" key="1">
    <citation type="submission" date="2017-12" db="EMBL/GenBank/DDBJ databases">
        <title>Sequencing, de novo assembly and annotation of complete genome of a new Thraustochytrid species, strain FCC1311.</title>
        <authorList>
            <person name="Sedici K."/>
            <person name="Godart F."/>
            <person name="Aiese Cigliano R."/>
            <person name="Sanseverino W."/>
            <person name="Barakat M."/>
            <person name="Ortet P."/>
            <person name="Marechal E."/>
            <person name="Cagnac O."/>
            <person name="Amato A."/>
        </authorList>
    </citation>
    <scope>NUCLEOTIDE SEQUENCE [LARGE SCALE GENOMIC DNA]</scope>
</reference>
<proteinExistence type="predicted"/>
<dbReference type="InterPro" id="IPR016024">
    <property type="entry name" value="ARM-type_fold"/>
</dbReference>